<evidence type="ECO:0000256" key="1">
    <source>
        <dbReference type="ARBA" id="ARBA00004479"/>
    </source>
</evidence>
<name>A0AAW0JE90_QUESU</name>
<comment type="caution">
    <text evidence="8">The sequence shown here is derived from an EMBL/GenBank/DDBJ whole genome shotgun (WGS) entry which is preliminary data.</text>
</comment>
<dbReference type="Gene3D" id="3.80.10.10">
    <property type="entry name" value="Ribonuclease Inhibitor"/>
    <property type="match status" value="2"/>
</dbReference>
<dbReference type="EMBL" id="PKMF04000591">
    <property type="protein sequence ID" value="KAK7824848.1"/>
    <property type="molecule type" value="Genomic_DNA"/>
</dbReference>
<gene>
    <name evidence="8" type="primary">RLP46_1</name>
    <name evidence="8" type="ORF">CFP56_033987</name>
</gene>
<protein>
    <submittedName>
        <fullName evidence="8">Receptor-like protein 46</fullName>
    </submittedName>
</protein>
<comment type="subcellular location">
    <subcellularLocation>
        <location evidence="1">Membrane</location>
        <topology evidence="1">Single-pass type I membrane protein</topology>
    </subcellularLocation>
</comment>
<keyword evidence="9" id="KW-1185">Reference proteome</keyword>
<proteinExistence type="predicted"/>
<dbReference type="PANTHER" id="PTHR48063">
    <property type="entry name" value="LRR RECEPTOR-LIKE KINASE"/>
    <property type="match status" value="1"/>
</dbReference>
<evidence type="ECO:0000256" key="4">
    <source>
        <dbReference type="ARBA" id="ARBA00022989"/>
    </source>
</evidence>
<organism evidence="8 9">
    <name type="scientific">Quercus suber</name>
    <name type="common">Cork oak</name>
    <dbReference type="NCBI Taxonomy" id="58331"/>
    <lineage>
        <taxon>Eukaryota</taxon>
        <taxon>Viridiplantae</taxon>
        <taxon>Streptophyta</taxon>
        <taxon>Embryophyta</taxon>
        <taxon>Tracheophyta</taxon>
        <taxon>Spermatophyta</taxon>
        <taxon>Magnoliopsida</taxon>
        <taxon>eudicotyledons</taxon>
        <taxon>Gunneridae</taxon>
        <taxon>Pentapetalae</taxon>
        <taxon>rosids</taxon>
        <taxon>fabids</taxon>
        <taxon>Fagales</taxon>
        <taxon>Fagaceae</taxon>
        <taxon>Quercus</taxon>
    </lineage>
</organism>
<dbReference type="InterPro" id="IPR001611">
    <property type="entry name" value="Leu-rich_rpt"/>
</dbReference>
<keyword evidence="3" id="KW-0732">Signal</keyword>
<sequence length="276" mass="32165">MQLICFHSLLELYLDLCELESFPPSFPFVNFTSLFFLDLSSNHFNTSIPQWLFNLTSLTKLDLSYNALHSTISYDFVNLRYLEHLDLQDQNIGGQLPKLFWKFFCTMDGFLGNFSACMNNSLESLDLGDNKLETWKLEIPQSPIQLFLGFNSSFYWHLVILAAVGPLFYRMNGTIRTSIGQHSELINLNLQENSWKGVITKAQLMNLTRLEEFILTAATNQSLVFNVTYVWVPTFRLKYLELESCLISPKFPVWRQVQSELTSITLEQYWHLRNHT</sequence>
<evidence type="ECO:0000256" key="7">
    <source>
        <dbReference type="ARBA" id="ARBA00023180"/>
    </source>
</evidence>
<keyword evidence="6" id="KW-0675">Receptor</keyword>
<keyword evidence="5" id="KW-0472">Membrane</keyword>
<reference evidence="8 9" key="1">
    <citation type="journal article" date="2018" name="Sci. Data">
        <title>The draft genome sequence of cork oak.</title>
        <authorList>
            <person name="Ramos A.M."/>
            <person name="Usie A."/>
            <person name="Barbosa P."/>
            <person name="Barros P.M."/>
            <person name="Capote T."/>
            <person name="Chaves I."/>
            <person name="Simoes F."/>
            <person name="Abreu I."/>
            <person name="Carrasquinho I."/>
            <person name="Faro C."/>
            <person name="Guimaraes J.B."/>
            <person name="Mendonca D."/>
            <person name="Nobrega F."/>
            <person name="Rodrigues L."/>
            <person name="Saibo N.J.M."/>
            <person name="Varela M.C."/>
            <person name="Egas C."/>
            <person name="Matos J."/>
            <person name="Miguel C.M."/>
            <person name="Oliveira M.M."/>
            <person name="Ricardo C.P."/>
            <person name="Goncalves S."/>
        </authorList>
    </citation>
    <scope>NUCLEOTIDE SEQUENCE [LARGE SCALE GENOMIC DNA]</scope>
    <source>
        <strain evidence="9">cv. HL8</strain>
    </source>
</reference>
<evidence type="ECO:0000313" key="8">
    <source>
        <dbReference type="EMBL" id="KAK7824848.1"/>
    </source>
</evidence>
<evidence type="ECO:0000256" key="2">
    <source>
        <dbReference type="ARBA" id="ARBA00022692"/>
    </source>
</evidence>
<keyword evidence="7" id="KW-0325">Glycoprotein</keyword>
<dbReference type="AlphaFoldDB" id="A0AAW0JE90"/>
<dbReference type="Pfam" id="PF13855">
    <property type="entry name" value="LRR_8"/>
    <property type="match status" value="1"/>
</dbReference>
<evidence type="ECO:0000256" key="6">
    <source>
        <dbReference type="ARBA" id="ARBA00023170"/>
    </source>
</evidence>
<dbReference type="InterPro" id="IPR046956">
    <property type="entry name" value="RLP23-like"/>
</dbReference>
<evidence type="ECO:0000256" key="3">
    <source>
        <dbReference type="ARBA" id="ARBA00022729"/>
    </source>
</evidence>
<keyword evidence="4" id="KW-1133">Transmembrane helix</keyword>
<dbReference type="GO" id="GO:0016020">
    <property type="term" value="C:membrane"/>
    <property type="evidence" value="ECO:0007669"/>
    <property type="project" value="UniProtKB-SubCell"/>
</dbReference>
<evidence type="ECO:0000256" key="5">
    <source>
        <dbReference type="ARBA" id="ARBA00023136"/>
    </source>
</evidence>
<keyword evidence="2" id="KW-0812">Transmembrane</keyword>
<dbReference type="Proteomes" id="UP000237347">
    <property type="component" value="Unassembled WGS sequence"/>
</dbReference>
<dbReference type="InterPro" id="IPR032675">
    <property type="entry name" value="LRR_dom_sf"/>
</dbReference>
<accession>A0AAW0JE90</accession>
<evidence type="ECO:0000313" key="9">
    <source>
        <dbReference type="Proteomes" id="UP000237347"/>
    </source>
</evidence>
<dbReference type="SUPFAM" id="SSF52058">
    <property type="entry name" value="L domain-like"/>
    <property type="match status" value="1"/>
</dbReference>
<dbReference type="PANTHER" id="PTHR48063:SF97">
    <property type="entry name" value="DISEASE RESISTANCE FAMILY PROTEIN _ LRR FAMILY PROTEIN"/>
    <property type="match status" value="1"/>
</dbReference>